<organism evidence="2">
    <name type="scientific">Helminthora furcellata</name>
    <dbReference type="NCBI Taxonomy" id="1884666"/>
    <lineage>
        <taxon>Eukaryota</taxon>
        <taxon>Rhodophyta</taxon>
        <taxon>Florideophyceae</taxon>
        <taxon>Nemaliophycidae</taxon>
        <taxon>Nemaliales</taxon>
        <taxon>Liagoraceae</taxon>
        <taxon>Helminthora</taxon>
    </lineage>
</organism>
<dbReference type="RefSeq" id="YP_009312836.1">
    <property type="nucleotide sequence ID" value="NC_031654.1"/>
</dbReference>
<evidence type="ECO:0000313" key="1">
    <source>
        <dbReference type="EMBL" id="SCW21090.1"/>
    </source>
</evidence>
<reference evidence="2" key="2">
    <citation type="submission" date="2016-10" db="EMBL/GenBank/DDBJ databases">
        <title>Chloroplast genomes as a tool to resolve red algal phylogenies: a case study in the Nemaliales.</title>
        <authorList>
            <person name="Costa J.F."/>
            <person name="Lin S.M."/>
            <person name="Macaya E.C."/>
            <person name="Fernandez-Garcia C."/>
            <person name="Verbruggen H."/>
        </authorList>
    </citation>
    <scope>NUCLEOTIDE SEQUENCE</scope>
    <source>
        <strain evidence="2">J.0165</strain>
    </source>
</reference>
<geneLocation type="chloroplast" evidence="2"/>
<sequence>MSININLKFIKIWTCRINTQSKSKIRQSKIIPANIRILLTSNGSFTRNSSILYNQLTDILLVQEYQRIYKTNTIIQHYNIVQNSKRQVWLIHYCNKKKLFLPNQISINIL</sequence>
<protein>
    <submittedName>
        <fullName evidence="2">Uncharacterized protein</fullName>
    </submittedName>
</protein>
<name>A0A1G4NZ40_9FLOR</name>
<dbReference type="EMBL" id="LT622862">
    <property type="protein sequence ID" value="SCW21090.1"/>
    <property type="molecule type" value="Genomic_DNA"/>
</dbReference>
<reference evidence="1" key="1">
    <citation type="submission" date="2016-08" db="EMBL/GenBank/DDBJ databases">
        <authorList>
            <person name="Seilhamer J.J."/>
        </authorList>
    </citation>
    <scope>NUCLEOTIDE SEQUENCE</scope>
    <source>
        <strain evidence="1">J.0165</strain>
    </source>
</reference>
<gene>
    <name evidence="2" type="primary">ORF_7</name>
    <name evidence="1" type="ORF">BQ776_60</name>
    <name evidence="2" type="ORF">J0165_60</name>
</gene>
<proteinExistence type="predicted"/>
<dbReference type="GeneID" id="30001564"/>
<keyword evidence="2" id="KW-0150">Chloroplast</keyword>
<reference evidence="2" key="3">
    <citation type="submission" date="2016-10" db="EMBL/GenBank/DDBJ databases">
        <authorList>
            <person name="de Groot N.N."/>
        </authorList>
    </citation>
    <scope>NUCLEOTIDE SEQUENCE</scope>
    <source>
        <strain evidence="2">J.0165</strain>
    </source>
</reference>
<keyword evidence="2" id="KW-0934">Plastid</keyword>
<dbReference type="EMBL" id="LT622876">
    <property type="protein sequence ID" value="SCW23950.1"/>
    <property type="molecule type" value="Genomic_DNA"/>
</dbReference>
<dbReference type="AlphaFoldDB" id="A0A1G4NZ40"/>
<accession>A0A1G4NZ40</accession>
<evidence type="ECO:0000313" key="2">
    <source>
        <dbReference type="EMBL" id="SCW23950.1"/>
    </source>
</evidence>